<reference evidence="2 3" key="1">
    <citation type="submission" date="2016-10" db="EMBL/GenBank/DDBJ databases">
        <authorList>
            <person name="de Groot N.N."/>
        </authorList>
    </citation>
    <scope>NUCLEOTIDE SEQUENCE [LARGE SCALE GENOMIC DNA]</scope>
    <source>
        <strain evidence="2 3">DSM 21799</strain>
    </source>
</reference>
<protein>
    <submittedName>
        <fullName evidence="2">Uncharacterized membrane protein HdeD, DUF308 family</fullName>
    </submittedName>
</protein>
<dbReference type="InterPro" id="IPR005325">
    <property type="entry name" value="DUF308_memb"/>
</dbReference>
<feature type="transmembrane region" description="Helical" evidence="1">
    <location>
        <begin position="38"/>
        <end position="58"/>
    </location>
</feature>
<dbReference type="EMBL" id="FNRY01000001">
    <property type="protein sequence ID" value="SEC27352.1"/>
    <property type="molecule type" value="Genomic_DNA"/>
</dbReference>
<dbReference type="PANTHER" id="PTHR34989">
    <property type="entry name" value="PROTEIN HDED"/>
    <property type="match status" value="1"/>
</dbReference>
<feature type="transmembrane region" description="Helical" evidence="1">
    <location>
        <begin position="97"/>
        <end position="114"/>
    </location>
</feature>
<accession>A0A1H4R631</accession>
<keyword evidence="1" id="KW-0812">Transmembrane</keyword>
<proteinExistence type="predicted"/>
<dbReference type="RefSeq" id="WP_218132637.1">
    <property type="nucleotide sequence ID" value="NZ_FNRY01000001.1"/>
</dbReference>
<dbReference type="Proteomes" id="UP000199183">
    <property type="component" value="Unassembled WGS sequence"/>
</dbReference>
<feature type="transmembrane region" description="Helical" evidence="1">
    <location>
        <begin position="120"/>
        <end position="142"/>
    </location>
</feature>
<organism evidence="2 3">
    <name type="scientific">Paramicrobacterium humi</name>
    <dbReference type="NCBI Taxonomy" id="640635"/>
    <lineage>
        <taxon>Bacteria</taxon>
        <taxon>Bacillati</taxon>
        <taxon>Actinomycetota</taxon>
        <taxon>Actinomycetes</taxon>
        <taxon>Micrococcales</taxon>
        <taxon>Microbacteriaceae</taxon>
        <taxon>Paramicrobacterium</taxon>
    </lineage>
</organism>
<feature type="transmembrane region" description="Helical" evidence="1">
    <location>
        <begin position="177"/>
        <end position="198"/>
    </location>
</feature>
<keyword evidence="3" id="KW-1185">Reference proteome</keyword>
<dbReference type="STRING" id="640635.SAMN04489806_3016"/>
<evidence type="ECO:0000313" key="3">
    <source>
        <dbReference type="Proteomes" id="UP000199183"/>
    </source>
</evidence>
<dbReference type="Pfam" id="PF03729">
    <property type="entry name" value="DUF308"/>
    <property type="match status" value="1"/>
</dbReference>
<dbReference type="InterPro" id="IPR052712">
    <property type="entry name" value="Acid_resist_chaperone_HdeD"/>
</dbReference>
<dbReference type="GO" id="GO:0005886">
    <property type="term" value="C:plasma membrane"/>
    <property type="evidence" value="ECO:0007669"/>
    <property type="project" value="TreeGrafter"/>
</dbReference>
<name>A0A1H4R631_9MICO</name>
<dbReference type="AlphaFoldDB" id="A0A1H4R631"/>
<feature type="transmembrane region" description="Helical" evidence="1">
    <location>
        <begin position="149"/>
        <end position="171"/>
    </location>
</feature>
<feature type="transmembrane region" description="Helical" evidence="1">
    <location>
        <begin position="64"/>
        <end position="85"/>
    </location>
</feature>
<keyword evidence="1" id="KW-1133">Transmembrane helix</keyword>
<sequence length="208" mass="21639">MRQSKITSFKEDSMAISGSRFLIDHSVLTKRQLSGLRAALIIGGLAAVLLGILIWSWPNATLLLVGWAFGVFFIISGIVRAVIGLSARWTSAGSKTLTVVLSVLLVIAGIVVLANPGFGIVVLATLVGIVWILEGIAALTSIPDGSLKWLAVIYGVLSILGGILVVLAPVAAAGLMLIFAASLLIVAGIMQTLEGIVFGRGQDRPTVV</sequence>
<evidence type="ECO:0000313" key="2">
    <source>
        <dbReference type="EMBL" id="SEC27352.1"/>
    </source>
</evidence>
<keyword evidence="1" id="KW-0472">Membrane</keyword>
<dbReference type="PANTHER" id="PTHR34989:SF1">
    <property type="entry name" value="PROTEIN HDED"/>
    <property type="match status" value="1"/>
</dbReference>
<evidence type="ECO:0000256" key="1">
    <source>
        <dbReference type="SAM" id="Phobius"/>
    </source>
</evidence>
<gene>
    <name evidence="2" type="ORF">SAMN04489806_3016</name>
</gene>